<reference evidence="7 8" key="1">
    <citation type="submission" date="2016-07" db="EMBL/GenBank/DDBJ databases">
        <title>Pervasive Adenine N6-methylation of Active Genes in Fungi.</title>
        <authorList>
            <consortium name="DOE Joint Genome Institute"/>
            <person name="Mondo S.J."/>
            <person name="Dannebaum R.O."/>
            <person name="Kuo R.C."/>
            <person name="Labutti K."/>
            <person name="Haridas S."/>
            <person name="Kuo A."/>
            <person name="Salamov A."/>
            <person name="Ahrendt S.R."/>
            <person name="Lipzen A."/>
            <person name="Sullivan W."/>
            <person name="Andreopoulos W.B."/>
            <person name="Clum A."/>
            <person name="Lindquist E."/>
            <person name="Daum C."/>
            <person name="Ramamoorthy G.K."/>
            <person name="Gryganskyi A."/>
            <person name="Culley D."/>
            <person name="Magnuson J.K."/>
            <person name="James T.Y."/>
            <person name="O'Malley M.A."/>
            <person name="Stajich J.E."/>
            <person name="Spatafora J.W."/>
            <person name="Visel A."/>
            <person name="Grigoriev I.V."/>
        </authorList>
    </citation>
    <scope>NUCLEOTIDE SEQUENCE [LARGE SCALE GENOMIC DNA]</scope>
    <source>
        <strain evidence="7 8">CBS 931.73</strain>
    </source>
</reference>
<sequence>MNSIIASIATGVGLVVSYYWIASSKKIAELMALKAPIKIVIIGASFGGIGAAKLLEKKCGSYNVEITMIDEKEEFYFIIGAFRAMVENGFARKLWIPRDRLFKDKKHKVVNASVKDVRKNEVILESGETVAFDYLMVSSGLSYPTPIDTQSLNKKTGIRIAEETIEAIKGAKDVLIVGGGCNGIELAGEIADDFPEKKVTLIHSRDKLLPGNVSDRCRSQAHKSLTKRGVEVVFNERLIFSQEDLTKTHYTRRAWTSTSGRVFETDIQFLCFGADPNSSFLKNLDGKYGGVLEEKSRLIKVLPTMQLESSELAHIFAAGDVCNMWSEKLAGIAYRQGTIAADNIFKLILQQVGKPMQKLSRFRAPMQMISFSVGRTGGVAQIGFIVVGDFITSIFKKDVGVAKFWRFFGYELSHSAH</sequence>
<dbReference type="InParanoid" id="A0A1Y1X8M0"/>
<comment type="similarity">
    <text evidence="1">Belongs to the FAD-dependent oxidoreductase family.</text>
</comment>
<feature type="transmembrane region" description="Helical" evidence="5">
    <location>
        <begin position="6"/>
        <end position="23"/>
    </location>
</feature>
<proteinExistence type="inferred from homology"/>
<evidence type="ECO:0000256" key="1">
    <source>
        <dbReference type="ARBA" id="ARBA00006442"/>
    </source>
</evidence>
<dbReference type="EMBL" id="MCFE01000692">
    <property type="protein sequence ID" value="ORX81766.1"/>
    <property type="molecule type" value="Genomic_DNA"/>
</dbReference>
<dbReference type="SUPFAM" id="SSF51905">
    <property type="entry name" value="FAD/NAD(P)-binding domain"/>
    <property type="match status" value="1"/>
</dbReference>
<organism evidence="7 8">
    <name type="scientific">Basidiobolus meristosporus CBS 931.73</name>
    <dbReference type="NCBI Taxonomy" id="1314790"/>
    <lineage>
        <taxon>Eukaryota</taxon>
        <taxon>Fungi</taxon>
        <taxon>Fungi incertae sedis</taxon>
        <taxon>Zoopagomycota</taxon>
        <taxon>Entomophthoromycotina</taxon>
        <taxon>Basidiobolomycetes</taxon>
        <taxon>Basidiobolales</taxon>
        <taxon>Basidiobolaceae</taxon>
        <taxon>Basidiobolus</taxon>
    </lineage>
</organism>
<keyword evidence="5" id="KW-1133">Transmembrane helix</keyword>
<keyword evidence="3" id="KW-0274">FAD</keyword>
<dbReference type="PRINTS" id="PR00368">
    <property type="entry name" value="FADPNR"/>
</dbReference>
<feature type="domain" description="FAD/NAD(P)-binding" evidence="6">
    <location>
        <begin position="38"/>
        <end position="337"/>
    </location>
</feature>
<evidence type="ECO:0000259" key="6">
    <source>
        <dbReference type="Pfam" id="PF07992"/>
    </source>
</evidence>
<evidence type="ECO:0000256" key="4">
    <source>
        <dbReference type="ARBA" id="ARBA00023002"/>
    </source>
</evidence>
<dbReference type="STRING" id="1314790.A0A1Y1X8M0"/>
<dbReference type="InterPro" id="IPR023753">
    <property type="entry name" value="FAD/NAD-binding_dom"/>
</dbReference>
<dbReference type="PANTHER" id="PTHR43735">
    <property type="entry name" value="APOPTOSIS-INDUCING FACTOR 1"/>
    <property type="match status" value="1"/>
</dbReference>
<keyword evidence="2" id="KW-0285">Flavoprotein</keyword>
<dbReference type="OrthoDB" id="202203at2759"/>
<gene>
    <name evidence="7" type="ORF">K493DRAFT_342315</name>
</gene>
<evidence type="ECO:0000313" key="7">
    <source>
        <dbReference type="EMBL" id="ORX81766.1"/>
    </source>
</evidence>
<dbReference type="GO" id="GO:0004174">
    <property type="term" value="F:electron-transferring-flavoprotein dehydrogenase activity"/>
    <property type="evidence" value="ECO:0007669"/>
    <property type="project" value="TreeGrafter"/>
</dbReference>
<evidence type="ECO:0000256" key="3">
    <source>
        <dbReference type="ARBA" id="ARBA00022827"/>
    </source>
</evidence>
<comment type="caution">
    <text evidence="7">The sequence shown here is derived from an EMBL/GenBank/DDBJ whole genome shotgun (WGS) entry which is preliminary data.</text>
</comment>
<dbReference type="Gene3D" id="3.50.50.100">
    <property type="match status" value="1"/>
</dbReference>
<keyword evidence="4" id="KW-0560">Oxidoreductase</keyword>
<dbReference type="PANTHER" id="PTHR43735:SF3">
    <property type="entry name" value="FERROPTOSIS SUPPRESSOR PROTEIN 1"/>
    <property type="match status" value="1"/>
</dbReference>
<dbReference type="InterPro" id="IPR036188">
    <property type="entry name" value="FAD/NAD-bd_sf"/>
</dbReference>
<dbReference type="GO" id="GO:0050660">
    <property type="term" value="F:flavin adenine dinucleotide binding"/>
    <property type="evidence" value="ECO:0007669"/>
    <property type="project" value="TreeGrafter"/>
</dbReference>
<evidence type="ECO:0000256" key="2">
    <source>
        <dbReference type="ARBA" id="ARBA00022630"/>
    </source>
</evidence>
<dbReference type="Pfam" id="PF07992">
    <property type="entry name" value="Pyr_redox_2"/>
    <property type="match status" value="1"/>
</dbReference>
<name>A0A1Y1X8M0_9FUNG</name>
<accession>A0A1Y1X8M0</accession>
<dbReference type="AlphaFoldDB" id="A0A1Y1X8M0"/>
<keyword evidence="8" id="KW-1185">Reference proteome</keyword>
<feature type="transmembrane region" description="Helical" evidence="5">
    <location>
        <begin position="35"/>
        <end position="55"/>
    </location>
</feature>
<dbReference type="Proteomes" id="UP000193498">
    <property type="component" value="Unassembled WGS sequence"/>
</dbReference>
<evidence type="ECO:0000313" key="8">
    <source>
        <dbReference type="Proteomes" id="UP000193498"/>
    </source>
</evidence>
<keyword evidence="5" id="KW-0812">Transmembrane</keyword>
<dbReference type="GO" id="GO:0005737">
    <property type="term" value="C:cytoplasm"/>
    <property type="evidence" value="ECO:0007669"/>
    <property type="project" value="TreeGrafter"/>
</dbReference>
<protein>
    <submittedName>
        <fullName evidence="7">FAD/NAD(P)-binding domain-containing protein</fullName>
    </submittedName>
</protein>
<keyword evidence="5" id="KW-0472">Membrane</keyword>
<evidence type="ECO:0000256" key="5">
    <source>
        <dbReference type="SAM" id="Phobius"/>
    </source>
</evidence>